<protein>
    <submittedName>
        <fullName evidence="1">Uncharacterized protein</fullName>
    </submittedName>
</protein>
<name>A0ABS4LWS6_9ACTN</name>
<evidence type="ECO:0000313" key="2">
    <source>
        <dbReference type="Proteomes" id="UP001519309"/>
    </source>
</evidence>
<keyword evidence="2" id="KW-1185">Reference proteome</keyword>
<dbReference type="Proteomes" id="UP001519309">
    <property type="component" value="Unassembled WGS sequence"/>
</dbReference>
<reference evidence="1 2" key="1">
    <citation type="submission" date="2021-03" db="EMBL/GenBank/DDBJ databases">
        <title>Genomic Encyclopedia of Type Strains, Phase IV (KMG-IV): sequencing the most valuable type-strain genomes for metagenomic binning, comparative biology and taxonomic classification.</title>
        <authorList>
            <person name="Goeker M."/>
        </authorList>
    </citation>
    <scope>NUCLEOTIDE SEQUENCE [LARGE SCALE GENOMIC DNA]</scope>
    <source>
        <strain evidence="1 2">DSM 40499</strain>
    </source>
</reference>
<gene>
    <name evidence="1" type="ORF">J2Z21_004823</name>
</gene>
<comment type="caution">
    <text evidence="1">The sequence shown here is derived from an EMBL/GenBank/DDBJ whole genome shotgun (WGS) entry which is preliminary data.</text>
</comment>
<dbReference type="EMBL" id="JAGGLP010000009">
    <property type="protein sequence ID" value="MBP2051846.1"/>
    <property type="molecule type" value="Genomic_DNA"/>
</dbReference>
<sequence length="34" mass="3666">MTSSSGPYEQTDWVHLMSYENLPGCPRPGAALLG</sequence>
<evidence type="ECO:0000313" key="1">
    <source>
        <dbReference type="EMBL" id="MBP2051846.1"/>
    </source>
</evidence>
<proteinExistence type="predicted"/>
<accession>A0ABS4LWS6</accession>
<organism evidence="1 2">
    <name type="scientific">Streptomyces griseochromogenes</name>
    <dbReference type="NCBI Taxonomy" id="68214"/>
    <lineage>
        <taxon>Bacteria</taxon>
        <taxon>Bacillati</taxon>
        <taxon>Actinomycetota</taxon>
        <taxon>Actinomycetes</taxon>
        <taxon>Kitasatosporales</taxon>
        <taxon>Streptomycetaceae</taxon>
        <taxon>Streptomyces</taxon>
    </lineage>
</organism>